<protein>
    <recommendedName>
        <fullName evidence="4">Insulin-like growth factor binding protein, N-terminal</fullName>
    </recommendedName>
</protein>
<dbReference type="Proteomes" id="UP000054937">
    <property type="component" value="Unassembled WGS sequence"/>
</dbReference>
<organism evidence="2 3">
    <name type="scientific">Pseudocohnilembus persalinus</name>
    <name type="common">Ciliate</name>
    <dbReference type="NCBI Taxonomy" id="266149"/>
    <lineage>
        <taxon>Eukaryota</taxon>
        <taxon>Sar</taxon>
        <taxon>Alveolata</taxon>
        <taxon>Ciliophora</taxon>
        <taxon>Intramacronucleata</taxon>
        <taxon>Oligohymenophorea</taxon>
        <taxon>Scuticociliatia</taxon>
        <taxon>Philasterida</taxon>
        <taxon>Pseudocohnilembidae</taxon>
        <taxon>Pseudocohnilembus</taxon>
    </lineage>
</organism>
<dbReference type="OrthoDB" id="4405280at2759"/>
<keyword evidence="3" id="KW-1185">Reference proteome</keyword>
<feature type="chain" id="PRO_5006867381" description="Insulin-like growth factor binding protein, N-terminal" evidence="1">
    <location>
        <begin position="21"/>
        <end position="244"/>
    </location>
</feature>
<keyword evidence="1" id="KW-0732">Signal</keyword>
<comment type="caution">
    <text evidence="2">The sequence shown here is derived from an EMBL/GenBank/DDBJ whole genome shotgun (WGS) entry which is preliminary data.</text>
</comment>
<evidence type="ECO:0008006" key="4">
    <source>
        <dbReference type="Google" id="ProtNLM"/>
    </source>
</evidence>
<proteinExistence type="predicted"/>
<reference evidence="2 3" key="1">
    <citation type="journal article" date="2015" name="Sci. Rep.">
        <title>Genome of the facultative scuticociliatosis pathogen Pseudocohnilembus persalinus provides insight into its virulence through horizontal gene transfer.</title>
        <authorList>
            <person name="Xiong J."/>
            <person name="Wang G."/>
            <person name="Cheng J."/>
            <person name="Tian M."/>
            <person name="Pan X."/>
            <person name="Warren A."/>
            <person name="Jiang C."/>
            <person name="Yuan D."/>
            <person name="Miao W."/>
        </authorList>
    </citation>
    <scope>NUCLEOTIDE SEQUENCE [LARGE SCALE GENOMIC DNA]</scope>
    <source>
        <strain evidence="2">36N120E</strain>
    </source>
</reference>
<evidence type="ECO:0000313" key="2">
    <source>
        <dbReference type="EMBL" id="KRW99231.1"/>
    </source>
</evidence>
<evidence type="ECO:0000313" key="3">
    <source>
        <dbReference type="Proteomes" id="UP000054937"/>
    </source>
</evidence>
<feature type="signal peptide" evidence="1">
    <location>
        <begin position="1"/>
        <end position="20"/>
    </location>
</feature>
<dbReference type="AlphaFoldDB" id="A0A0V0QAR5"/>
<name>A0A0V0QAR5_PSEPJ</name>
<dbReference type="InParanoid" id="A0A0V0QAR5"/>
<dbReference type="EMBL" id="LDAU01000219">
    <property type="protein sequence ID" value="KRW99231.1"/>
    <property type="molecule type" value="Genomic_DNA"/>
</dbReference>
<evidence type="ECO:0000256" key="1">
    <source>
        <dbReference type="SAM" id="SignalP"/>
    </source>
</evidence>
<accession>A0A0V0QAR5</accession>
<sequence length="244" mass="27155">MSVQFCLYTSFLMALAYSTACTSSYQCGYYDCNKDQQTCYDTCTDGNDIEKCKTNYCVNSKCEECTSDADSDKYNTGYPSNTYCIENYDGEQNNNDKCVECLQDSYCNTNFVCNTSKNECETTCDTSTNQGCAEGYLCSGGQYCIECFDDDNCSDNFKCDNQIYNTSNCCTTCDVETSIGCTCTTVCDDGIRCVRCIDDSNCFNNEICVSNECLKKNDGEDKDYSGSIINVSLIFILAILTQLL</sequence>
<gene>
    <name evidence="2" type="ORF">PPERSA_04593</name>
</gene>